<dbReference type="AlphaFoldDB" id="A0A511XDU9"/>
<sequence>MSDDLIHPKDFYGKLNTAIREAGGVSAFARLHNVDARRVYETQDAVRYHEDVARAVGLVPVARYPVAADPKSLVGGKTVYEKLNTFVRQCGSQQKAADKFGITKGHLGNIINARRGLRPVLASLGFLAPLTRFVSVK</sequence>
<accession>A0A511XDU9</accession>
<reference evidence="1 2" key="1">
    <citation type="submission" date="2019-07" db="EMBL/GenBank/DDBJ databases">
        <title>Whole genome shotgun sequence of Acetobacter nitrogenifigens NBRC 105050.</title>
        <authorList>
            <person name="Hosoyama A."/>
            <person name="Uohara A."/>
            <person name="Ohji S."/>
            <person name="Ichikawa N."/>
        </authorList>
    </citation>
    <scope>NUCLEOTIDE SEQUENCE [LARGE SCALE GENOMIC DNA]</scope>
    <source>
        <strain evidence="1 2">NBRC 105050</strain>
    </source>
</reference>
<evidence type="ECO:0000313" key="2">
    <source>
        <dbReference type="Proteomes" id="UP000321635"/>
    </source>
</evidence>
<dbReference type="STRING" id="1120919.GCA_000429165_03122"/>
<protein>
    <submittedName>
        <fullName evidence="1">Uncharacterized protein</fullName>
    </submittedName>
</protein>
<comment type="caution">
    <text evidence="1">The sequence shown here is derived from an EMBL/GenBank/DDBJ whole genome shotgun (WGS) entry which is preliminary data.</text>
</comment>
<dbReference type="RefSeq" id="WP_026398664.1">
    <property type="nucleotide sequence ID" value="NZ_AUBI01000015.1"/>
</dbReference>
<organism evidence="1 2">
    <name type="scientific">Acetobacter nitrogenifigens DSM 23921 = NBRC 105050</name>
    <dbReference type="NCBI Taxonomy" id="1120919"/>
    <lineage>
        <taxon>Bacteria</taxon>
        <taxon>Pseudomonadati</taxon>
        <taxon>Pseudomonadota</taxon>
        <taxon>Alphaproteobacteria</taxon>
        <taxon>Acetobacterales</taxon>
        <taxon>Acetobacteraceae</taxon>
        <taxon>Acetobacter</taxon>
    </lineage>
</organism>
<evidence type="ECO:0000313" key="1">
    <source>
        <dbReference type="EMBL" id="GEN61128.1"/>
    </source>
</evidence>
<name>A0A511XDU9_9PROT</name>
<dbReference type="Proteomes" id="UP000321635">
    <property type="component" value="Unassembled WGS sequence"/>
</dbReference>
<dbReference type="EMBL" id="BJYF01000027">
    <property type="protein sequence ID" value="GEN61128.1"/>
    <property type="molecule type" value="Genomic_DNA"/>
</dbReference>
<proteinExistence type="predicted"/>
<gene>
    <name evidence="1" type="ORF">ANI02nite_30120</name>
</gene>
<dbReference type="OrthoDB" id="7219908at2"/>
<keyword evidence="2" id="KW-1185">Reference proteome</keyword>